<reference evidence="2 3" key="1">
    <citation type="submission" date="2022-12" db="EMBL/GenBank/DDBJ databases">
        <title>Chromosome-level genome assembly of true bugs.</title>
        <authorList>
            <person name="Ma L."/>
            <person name="Li H."/>
        </authorList>
    </citation>
    <scope>NUCLEOTIDE SEQUENCE [LARGE SCALE GENOMIC DNA]</scope>
    <source>
        <strain evidence="2">Lab_2022b</strain>
    </source>
</reference>
<keyword evidence="3" id="KW-1185">Reference proteome</keyword>
<evidence type="ECO:0000259" key="1">
    <source>
        <dbReference type="Pfam" id="PF07714"/>
    </source>
</evidence>
<dbReference type="SUPFAM" id="SSF56112">
    <property type="entry name" value="Protein kinase-like (PK-like)"/>
    <property type="match status" value="1"/>
</dbReference>
<comment type="caution">
    <text evidence="2">The sequence shown here is derived from an EMBL/GenBank/DDBJ whole genome shotgun (WGS) entry which is preliminary data.</text>
</comment>
<evidence type="ECO:0000313" key="2">
    <source>
        <dbReference type="EMBL" id="KAK9509451.1"/>
    </source>
</evidence>
<dbReference type="GO" id="GO:0004672">
    <property type="term" value="F:protein kinase activity"/>
    <property type="evidence" value="ECO:0007669"/>
    <property type="project" value="InterPro"/>
</dbReference>
<dbReference type="AlphaFoldDB" id="A0AAW1DEJ5"/>
<dbReference type="Pfam" id="PF07714">
    <property type="entry name" value="PK_Tyr_Ser-Thr"/>
    <property type="match status" value="1"/>
</dbReference>
<sequence length="88" mass="10190">MLEITDLIIKFPVFNLTTYNNFYLFIFLFIEIVESVKNCSGTKCLRPSTSDLCCDEEVSALMKRCWAEDPADRPDFNSLKATIRKLNK</sequence>
<organism evidence="2 3">
    <name type="scientific">Rhynocoris fuscipes</name>
    <dbReference type="NCBI Taxonomy" id="488301"/>
    <lineage>
        <taxon>Eukaryota</taxon>
        <taxon>Metazoa</taxon>
        <taxon>Ecdysozoa</taxon>
        <taxon>Arthropoda</taxon>
        <taxon>Hexapoda</taxon>
        <taxon>Insecta</taxon>
        <taxon>Pterygota</taxon>
        <taxon>Neoptera</taxon>
        <taxon>Paraneoptera</taxon>
        <taxon>Hemiptera</taxon>
        <taxon>Heteroptera</taxon>
        <taxon>Panheteroptera</taxon>
        <taxon>Cimicomorpha</taxon>
        <taxon>Reduviidae</taxon>
        <taxon>Harpactorinae</taxon>
        <taxon>Harpactorini</taxon>
        <taxon>Rhynocoris</taxon>
    </lineage>
</organism>
<evidence type="ECO:0000313" key="3">
    <source>
        <dbReference type="Proteomes" id="UP001461498"/>
    </source>
</evidence>
<proteinExistence type="predicted"/>
<accession>A0AAW1DEJ5</accession>
<dbReference type="Gene3D" id="1.10.510.10">
    <property type="entry name" value="Transferase(Phosphotransferase) domain 1"/>
    <property type="match status" value="1"/>
</dbReference>
<dbReference type="InterPro" id="IPR001245">
    <property type="entry name" value="Ser-Thr/Tyr_kinase_cat_dom"/>
</dbReference>
<dbReference type="EMBL" id="JAPXFL010000003">
    <property type="protein sequence ID" value="KAK9509451.1"/>
    <property type="molecule type" value="Genomic_DNA"/>
</dbReference>
<dbReference type="Proteomes" id="UP001461498">
    <property type="component" value="Unassembled WGS sequence"/>
</dbReference>
<feature type="domain" description="Serine-threonine/tyrosine-protein kinase catalytic" evidence="1">
    <location>
        <begin position="53"/>
        <end position="81"/>
    </location>
</feature>
<name>A0AAW1DEJ5_9HEMI</name>
<gene>
    <name evidence="2" type="ORF">O3M35_006765</name>
</gene>
<dbReference type="InterPro" id="IPR011009">
    <property type="entry name" value="Kinase-like_dom_sf"/>
</dbReference>
<protein>
    <recommendedName>
        <fullName evidence="1">Serine-threonine/tyrosine-protein kinase catalytic domain-containing protein</fullName>
    </recommendedName>
</protein>